<accession>A0A368XN67</accession>
<proteinExistence type="predicted"/>
<protein>
    <submittedName>
        <fullName evidence="2">Uncharacterized protein</fullName>
    </submittedName>
</protein>
<feature type="compositionally biased region" description="Basic residues" evidence="1">
    <location>
        <begin position="92"/>
        <end position="105"/>
    </location>
</feature>
<dbReference type="EMBL" id="QPJI01000006">
    <property type="protein sequence ID" value="RCW68999.1"/>
    <property type="molecule type" value="Genomic_DNA"/>
</dbReference>
<evidence type="ECO:0000313" key="3">
    <source>
        <dbReference type="Proteomes" id="UP000253647"/>
    </source>
</evidence>
<dbReference type="AlphaFoldDB" id="A0A368XN67"/>
<gene>
    <name evidence="2" type="ORF">DET61_10694</name>
</gene>
<evidence type="ECO:0000256" key="1">
    <source>
        <dbReference type="SAM" id="MobiDB-lite"/>
    </source>
</evidence>
<comment type="caution">
    <text evidence="2">The sequence shown here is derived from an EMBL/GenBank/DDBJ whole genome shotgun (WGS) entry which is preliminary data.</text>
</comment>
<feature type="region of interest" description="Disordered" evidence="1">
    <location>
        <begin position="53"/>
        <end position="114"/>
    </location>
</feature>
<evidence type="ECO:0000313" key="2">
    <source>
        <dbReference type="EMBL" id="RCW68999.1"/>
    </source>
</evidence>
<name>A0A368XN67_MARNT</name>
<dbReference type="Proteomes" id="UP000253647">
    <property type="component" value="Unassembled WGS sequence"/>
</dbReference>
<feature type="compositionally biased region" description="Basic and acidic residues" evidence="1">
    <location>
        <begin position="53"/>
        <end position="66"/>
    </location>
</feature>
<organism evidence="2 3">
    <name type="scientific">Marinobacter nauticus</name>
    <name type="common">Marinobacter hydrocarbonoclasticus</name>
    <name type="synonym">Marinobacter aquaeolei</name>
    <dbReference type="NCBI Taxonomy" id="2743"/>
    <lineage>
        <taxon>Bacteria</taxon>
        <taxon>Pseudomonadati</taxon>
        <taxon>Pseudomonadota</taxon>
        <taxon>Gammaproteobacteria</taxon>
        <taxon>Pseudomonadales</taxon>
        <taxon>Marinobacteraceae</taxon>
        <taxon>Marinobacter</taxon>
    </lineage>
</organism>
<sequence length="181" mass="20658">MEKPDDFIPDKKVSDEADDVIRSLESVRLWSNAHGLKLDSNLSYIISQIERYGKQHDPTRASEGTRENQTAVGDQIACKDPGTKASVDKQPPRPKKKKKPKKKKGPTIDLDKPARKLKGPVQCEQCKKTRYETWKYSKSDGTYRILCRFCRQPLLDQKYGKKDLLDRAVSGGAYGSNRRKF</sequence>
<reference evidence="2 3" key="1">
    <citation type="submission" date="2018-07" db="EMBL/GenBank/DDBJ databases">
        <title>Freshwater and sediment microbial communities from various areas in North America, analyzing microbe dynamics in response to fracking.</title>
        <authorList>
            <person name="Lamendella R."/>
        </authorList>
    </citation>
    <scope>NUCLEOTIDE SEQUENCE [LARGE SCALE GENOMIC DNA]</scope>
    <source>
        <strain evidence="2 3">105B</strain>
    </source>
</reference>